<proteinExistence type="predicted"/>
<evidence type="ECO:0000313" key="3">
    <source>
        <dbReference type="Proteomes" id="UP001341281"/>
    </source>
</evidence>
<dbReference type="InterPro" id="IPR000477">
    <property type="entry name" value="RT_dom"/>
</dbReference>
<accession>A0AAQ3U6Z2</accession>
<evidence type="ECO:0000313" key="2">
    <source>
        <dbReference type="EMBL" id="WVZ86044.1"/>
    </source>
</evidence>
<gene>
    <name evidence="2" type="ORF">U9M48_032887</name>
</gene>
<organism evidence="2 3">
    <name type="scientific">Paspalum notatum var. saurae</name>
    <dbReference type="NCBI Taxonomy" id="547442"/>
    <lineage>
        <taxon>Eukaryota</taxon>
        <taxon>Viridiplantae</taxon>
        <taxon>Streptophyta</taxon>
        <taxon>Embryophyta</taxon>
        <taxon>Tracheophyta</taxon>
        <taxon>Spermatophyta</taxon>
        <taxon>Magnoliopsida</taxon>
        <taxon>Liliopsida</taxon>
        <taxon>Poales</taxon>
        <taxon>Poaceae</taxon>
        <taxon>PACMAD clade</taxon>
        <taxon>Panicoideae</taxon>
        <taxon>Andropogonodae</taxon>
        <taxon>Paspaleae</taxon>
        <taxon>Paspalinae</taxon>
        <taxon>Paspalum</taxon>
    </lineage>
</organism>
<dbReference type="SUPFAM" id="SSF56672">
    <property type="entry name" value="DNA/RNA polymerases"/>
    <property type="match status" value="1"/>
</dbReference>
<dbReference type="PANTHER" id="PTHR19446">
    <property type="entry name" value="REVERSE TRANSCRIPTASES"/>
    <property type="match status" value="1"/>
</dbReference>
<name>A0AAQ3U6Z2_PASNO</name>
<evidence type="ECO:0000259" key="1">
    <source>
        <dbReference type="Pfam" id="PF00078"/>
    </source>
</evidence>
<keyword evidence="3" id="KW-1185">Reference proteome</keyword>
<feature type="domain" description="Reverse transcriptase" evidence="1">
    <location>
        <begin position="8"/>
        <end position="102"/>
    </location>
</feature>
<protein>
    <recommendedName>
        <fullName evidence="1">Reverse transcriptase domain-containing protein</fullName>
    </recommendedName>
</protein>
<dbReference type="EMBL" id="CP144751">
    <property type="protein sequence ID" value="WVZ86044.1"/>
    <property type="molecule type" value="Genomic_DNA"/>
</dbReference>
<reference evidence="2 3" key="1">
    <citation type="submission" date="2024-02" db="EMBL/GenBank/DDBJ databases">
        <title>High-quality chromosome-scale genome assembly of Pensacola bahiagrass (Paspalum notatum Flugge var. saurae).</title>
        <authorList>
            <person name="Vega J.M."/>
            <person name="Podio M."/>
            <person name="Orjuela J."/>
            <person name="Siena L.A."/>
            <person name="Pessino S.C."/>
            <person name="Combes M.C."/>
            <person name="Mariac C."/>
            <person name="Albertini E."/>
            <person name="Pupilli F."/>
            <person name="Ortiz J.P.A."/>
            <person name="Leblanc O."/>
        </authorList>
    </citation>
    <scope>NUCLEOTIDE SEQUENCE [LARGE SCALE GENOMIC DNA]</scope>
    <source>
        <strain evidence="2">R1</strain>
        <tissue evidence="2">Leaf</tissue>
    </source>
</reference>
<dbReference type="AlphaFoldDB" id="A0AAQ3U6Z2"/>
<dbReference type="Proteomes" id="UP001341281">
    <property type="component" value="Chromosome 07"/>
</dbReference>
<dbReference type="InterPro" id="IPR043502">
    <property type="entry name" value="DNA/RNA_pol_sf"/>
</dbReference>
<dbReference type="Pfam" id="PF00078">
    <property type="entry name" value="RVT_1"/>
    <property type="match status" value="1"/>
</dbReference>
<sequence>MGILHTCYKRAAPTVILKLDFHKAFDSVNWQSMITILKHRGFSDRWCNWMLHVLSTGKSSVLLNGVPGPWINCKNGLRQGDPISPYLFIIVADVLRRLVQHRGVTNDLCHPILDDEPPRTLTTPSFSSGFLLVP</sequence>